<sequence>MREGVDAYLSAFVRKNLTADFTSMSGSGNLTSGAVRYFMAATM</sequence>
<dbReference type="Proteomes" id="UP000003082">
    <property type="component" value="Unassembled WGS sequence"/>
</dbReference>
<proteinExistence type="predicted"/>
<accession>B9D2D0</accession>
<gene>
    <name evidence="1" type="ORF">CAMRE0001_0356</name>
</gene>
<evidence type="ECO:0000313" key="1">
    <source>
        <dbReference type="EMBL" id="EEF13830.1"/>
    </source>
</evidence>
<evidence type="ECO:0000313" key="2">
    <source>
        <dbReference type="Proteomes" id="UP000003082"/>
    </source>
</evidence>
<dbReference type="EMBL" id="ACFU01000013">
    <property type="protein sequence ID" value="EEF13830.1"/>
    <property type="molecule type" value="Genomic_DNA"/>
</dbReference>
<organism evidence="1 2">
    <name type="scientific">Campylobacter rectus RM3267</name>
    <dbReference type="NCBI Taxonomy" id="553218"/>
    <lineage>
        <taxon>Bacteria</taxon>
        <taxon>Pseudomonadati</taxon>
        <taxon>Campylobacterota</taxon>
        <taxon>Epsilonproteobacteria</taxon>
        <taxon>Campylobacterales</taxon>
        <taxon>Campylobacteraceae</taxon>
        <taxon>Campylobacter</taxon>
    </lineage>
</organism>
<reference evidence="1 2" key="1">
    <citation type="submission" date="2008-08" db="EMBL/GenBank/DDBJ databases">
        <authorList>
            <person name="Madupu R."/>
            <person name="Durkin A.S."/>
            <person name="Torralba M."/>
            <person name="Methe B."/>
            <person name="Sutton G.G."/>
            <person name="Strausberg R.L."/>
            <person name="Nelson K.E."/>
        </authorList>
    </citation>
    <scope>NUCLEOTIDE SEQUENCE [LARGE SCALE GENOMIC DNA]</scope>
    <source>
        <strain evidence="1 2">RM3267</strain>
    </source>
</reference>
<comment type="caution">
    <text evidence="1">The sequence shown here is derived from an EMBL/GenBank/DDBJ whole genome shotgun (WGS) entry which is preliminary data.</text>
</comment>
<name>B9D2D0_CAMRE</name>
<keyword evidence="2" id="KW-1185">Reference proteome</keyword>
<protein>
    <submittedName>
        <fullName evidence="1">Uncharacterized protein</fullName>
    </submittedName>
</protein>
<dbReference type="AlphaFoldDB" id="B9D2D0"/>